<comment type="subcellular location">
    <subcellularLocation>
        <location evidence="8">Cytoplasm</location>
    </subcellularLocation>
</comment>
<keyword evidence="4 8" id="KW-0547">Nucleotide-binding</keyword>
<dbReference type="CDD" id="cd02503">
    <property type="entry name" value="MobA"/>
    <property type="match status" value="1"/>
</dbReference>
<dbReference type="GO" id="GO:0005737">
    <property type="term" value="C:cytoplasm"/>
    <property type="evidence" value="ECO:0007669"/>
    <property type="project" value="UniProtKB-SubCell"/>
</dbReference>
<proteinExistence type="inferred from homology"/>
<dbReference type="Proteomes" id="UP000199377">
    <property type="component" value="Unassembled WGS sequence"/>
</dbReference>
<dbReference type="STRING" id="1114924.SAMN05216258_10420"/>
<dbReference type="EMBL" id="FOQH01000004">
    <property type="protein sequence ID" value="SFI05348.1"/>
    <property type="molecule type" value="Genomic_DNA"/>
</dbReference>
<feature type="binding site" evidence="8">
    <location>
        <position position="68"/>
    </location>
    <ligand>
        <name>GTP</name>
        <dbReference type="ChEBI" id="CHEBI:37565"/>
    </ligand>
</feature>
<feature type="domain" description="MobA-like NTP transferase" evidence="9">
    <location>
        <begin position="6"/>
        <end position="78"/>
    </location>
</feature>
<feature type="binding site" evidence="8">
    <location>
        <position position="22"/>
    </location>
    <ligand>
        <name>GTP</name>
        <dbReference type="ChEBI" id="CHEBI:37565"/>
    </ligand>
</feature>
<keyword evidence="6 8" id="KW-0342">GTP-binding</keyword>
<name>A0A1I3F2D4_9RHOB</name>
<evidence type="ECO:0000256" key="7">
    <source>
        <dbReference type="ARBA" id="ARBA00023150"/>
    </source>
</evidence>
<dbReference type="RefSeq" id="WP_092859335.1">
    <property type="nucleotide sequence ID" value="NZ_FOQH01000004.1"/>
</dbReference>
<evidence type="ECO:0000313" key="10">
    <source>
        <dbReference type="EMBL" id="SFI05348.1"/>
    </source>
</evidence>
<dbReference type="GO" id="GO:0046872">
    <property type="term" value="F:metal ion binding"/>
    <property type="evidence" value="ECO:0007669"/>
    <property type="project" value="UniProtKB-KW"/>
</dbReference>
<comment type="subunit">
    <text evidence="8">Monomer.</text>
</comment>
<keyword evidence="2 8" id="KW-0808">Transferase</keyword>
<evidence type="ECO:0000256" key="2">
    <source>
        <dbReference type="ARBA" id="ARBA00022679"/>
    </source>
</evidence>
<dbReference type="PANTHER" id="PTHR19136">
    <property type="entry name" value="MOLYBDENUM COFACTOR GUANYLYLTRANSFERASE"/>
    <property type="match status" value="1"/>
</dbReference>
<dbReference type="GO" id="GO:0061603">
    <property type="term" value="F:molybdenum cofactor guanylyltransferase activity"/>
    <property type="evidence" value="ECO:0007669"/>
    <property type="project" value="UniProtKB-EC"/>
</dbReference>
<comment type="domain">
    <text evidence="8">The N-terminal domain determines nucleotide recognition and specific binding, while the C-terminal domain determines the specific binding to the target protein.</text>
</comment>
<dbReference type="GO" id="GO:0005525">
    <property type="term" value="F:GTP binding"/>
    <property type="evidence" value="ECO:0007669"/>
    <property type="project" value="UniProtKB-UniRule"/>
</dbReference>
<comment type="similarity">
    <text evidence="8">Belongs to the MobA family.</text>
</comment>
<dbReference type="InterPro" id="IPR025877">
    <property type="entry name" value="MobA-like_NTP_Trfase"/>
</dbReference>
<comment type="function">
    <text evidence="8">Transfers a GMP moiety from GTP to Mo-molybdopterin (Mo-MPT) cofactor (Moco or molybdenum cofactor) to form Mo-molybdopterin guanine dinucleotide (Mo-MGD) cofactor.</text>
</comment>
<keyword evidence="1 8" id="KW-0963">Cytoplasm</keyword>
<feature type="domain" description="MobA-like NTP transferase" evidence="9">
    <location>
        <begin position="90"/>
        <end position="185"/>
    </location>
</feature>
<evidence type="ECO:0000256" key="4">
    <source>
        <dbReference type="ARBA" id="ARBA00022741"/>
    </source>
</evidence>
<dbReference type="InterPro" id="IPR029044">
    <property type="entry name" value="Nucleotide-diphossugar_trans"/>
</dbReference>
<comment type="cofactor">
    <cofactor evidence="8">
        <name>Mg(2+)</name>
        <dbReference type="ChEBI" id="CHEBI:18420"/>
    </cofactor>
</comment>
<keyword evidence="11" id="KW-1185">Reference proteome</keyword>
<reference evidence="10 11" key="1">
    <citation type="submission" date="2016-10" db="EMBL/GenBank/DDBJ databases">
        <authorList>
            <person name="de Groot N.N."/>
        </authorList>
    </citation>
    <scope>NUCLEOTIDE SEQUENCE [LARGE SCALE GENOMIC DNA]</scope>
    <source>
        <strain evidence="10 11">CGMCC 1.11030</strain>
    </source>
</reference>
<dbReference type="Pfam" id="PF12804">
    <property type="entry name" value="NTP_transf_3"/>
    <property type="match status" value="2"/>
</dbReference>
<evidence type="ECO:0000256" key="8">
    <source>
        <dbReference type="HAMAP-Rule" id="MF_00316"/>
    </source>
</evidence>
<dbReference type="Gene3D" id="3.90.550.10">
    <property type="entry name" value="Spore Coat Polysaccharide Biosynthesis Protein SpsA, Chain A"/>
    <property type="match status" value="1"/>
</dbReference>
<evidence type="ECO:0000256" key="5">
    <source>
        <dbReference type="ARBA" id="ARBA00022842"/>
    </source>
</evidence>
<comment type="caution">
    <text evidence="8">Lacks conserved residue(s) required for the propagation of feature annotation.</text>
</comment>
<dbReference type="EC" id="2.7.7.77" evidence="8"/>
<comment type="catalytic activity">
    <reaction evidence="8">
        <text>Mo-molybdopterin + GTP + H(+) = Mo-molybdopterin guanine dinucleotide + diphosphate</text>
        <dbReference type="Rhea" id="RHEA:34243"/>
        <dbReference type="ChEBI" id="CHEBI:15378"/>
        <dbReference type="ChEBI" id="CHEBI:33019"/>
        <dbReference type="ChEBI" id="CHEBI:37565"/>
        <dbReference type="ChEBI" id="CHEBI:71302"/>
        <dbReference type="ChEBI" id="CHEBI:71310"/>
        <dbReference type="EC" id="2.7.7.77"/>
    </reaction>
</comment>
<dbReference type="InterPro" id="IPR013482">
    <property type="entry name" value="Molybde_CF_guanTrfase"/>
</dbReference>
<evidence type="ECO:0000259" key="9">
    <source>
        <dbReference type="Pfam" id="PF12804"/>
    </source>
</evidence>
<evidence type="ECO:0000256" key="1">
    <source>
        <dbReference type="ARBA" id="ARBA00022490"/>
    </source>
</evidence>
<evidence type="ECO:0000256" key="6">
    <source>
        <dbReference type="ARBA" id="ARBA00023134"/>
    </source>
</evidence>
<dbReference type="PANTHER" id="PTHR19136:SF81">
    <property type="entry name" value="MOLYBDENUM COFACTOR GUANYLYLTRANSFERASE"/>
    <property type="match status" value="1"/>
</dbReference>
<keyword evidence="5 8" id="KW-0460">Magnesium</keyword>
<dbReference type="NCBIfam" id="TIGR02665">
    <property type="entry name" value="molyb_mobA"/>
    <property type="match status" value="1"/>
</dbReference>
<dbReference type="OrthoDB" id="9788394at2"/>
<dbReference type="AlphaFoldDB" id="A0A1I3F2D4"/>
<accession>A0A1I3F2D4</accession>
<dbReference type="GO" id="GO:1902758">
    <property type="term" value="P:bis(molybdopterin guanine dinucleotide)molybdenum biosynthetic process"/>
    <property type="evidence" value="ECO:0007669"/>
    <property type="project" value="TreeGrafter"/>
</dbReference>
<sequence>MSGLPVVILAGGEARRMGGGDKGLAPLGGRPLLAHVIARLRPAAGPMALSANGDPARFAAWGLPVLADAAPAGAGGAALGGAAEGRGGARQGPLAGVLSAMDWAAGLGAEQVATAPWDTPFLPRDLLARLAEAARAEGAPIALASGPDAEGREALHPAVGLWSCALREELRAALAAGTRRVRGWAAAQGHATARFAGPPDPFFNINTPADMAQAERIWRAMARGSASPSAPGKDEA</sequence>
<organism evidence="10 11">
    <name type="scientific">Albimonas pacifica</name>
    <dbReference type="NCBI Taxonomy" id="1114924"/>
    <lineage>
        <taxon>Bacteria</taxon>
        <taxon>Pseudomonadati</taxon>
        <taxon>Pseudomonadota</taxon>
        <taxon>Alphaproteobacteria</taxon>
        <taxon>Rhodobacterales</taxon>
        <taxon>Paracoccaceae</taxon>
        <taxon>Albimonas</taxon>
    </lineage>
</organism>
<protein>
    <recommendedName>
        <fullName evidence="8">Molybdenum cofactor guanylyltransferase</fullName>
        <shortName evidence="8">MoCo guanylyltransferase</shortName>
        <ecNumber evidence="8">2.7.7.77</ecNumber>
    </recommendedName>
    <alternativeName>
        <fullName evidence="8">GTP:molybdopterin guanylyltransferase</fullName>
    </alternativeName>
    <alternativeName>
        <fullName evidence="8">Mo-MPT guanylyltransferase</fullName>
    </alternativeName>
    <alternativeName>
        <fullName evidence="8">Molybdopterin guanylyltransferase</fullName>
    </alternativeName>
    <alternativeName>
        <fullName evidence="8">Molybdopterin-guanine dinucleotide synthase</fullName>
        <shortName evidence="8">MGD synthase</shortName>
    </alternativeName>
</protein>
<keyword evidence="3 8" id="KW-0479">Metal-binding</keyword>
<feature type="binding site" evidence="8">
    <location>
        <position position="118"/>
    </location>
    <ligand>
        <name>Mg(2+)</name>
        <dbReference type="ChEBI" id="CHEBI:18420"/>
    </ligand>
</feature>
<keyword evidence="10" id="KW-0548">Nucleotidyltransferase</keyword>
<evidence type="ECO:0000313" key="11">
    <source>
        <dbReference type="Proteomes" id="UP000199377"/>
    </source>
</evidence>
<gene>
    <name evidence="8" type="primary">mobA</name>
    <name evidence="10" type="ORF">SAMN05216258_10420</name>
</gene>
<feature type="binding site" evidence="8">
    <location>
        <position position="118"/>
    </location>
    <ligand>
        <name>GTP</name>
        <dbReference type="ChEBI" id="CHEBI:37565"/>
    </ligand>
</feature>
<dbReference type="SUPFAM" id="SSF53448">
    <property type="entry name" value="Nucleotide-diphospho-sugar transferases"/>
    <property type="match status" value="1"/>
</dbReference>
<evidence type="ECO:0000256" key="3">
    <source>
        <dbReference type="ARBA" id="ARBA00022723"/>
    </source>
</evidence>
<keyword evidence="7 8" id="KW-0501">Molybdenum cofactor biosynthesis</keyword>
<dbReference type="HAMAP" id="MF_00316">
    <property type="entry name" value="MobA"/>
    <property type="match status" value="1"/>
</dbReference>
<feature type="binding site" evidence="8">
    <location>
        <begin position="9"/>
        <end position="11"/>
    </location>
    <ligand>
        <name>GTP</name>
        <dbReference type="ChEBI" id="CHEBI:37565"/>
    </ligand>
</feature>